<dbReference type="InterPro" id="IPR000943">
    <property type="entry name" value="RNA_pol_sigma70"/>
</dbReference>
<protein>
    <submittedName>
        <fullName evidence="6">RNA polymerase sigma-B factor</fullName>
    </submittedName>
</protein>
<dbReference type="Pfam" id="PF04545">
    <property type="entry name" value="Sigma70_r4"/>
    <property type="match status" value="1"/>
</dbReference>
<reference evidence="6 7" key="1">
    <citation type="submission" date="2018-11" db="EMBL/GenBank/DDBJ databases">
        <title>Sequencing the genomes of 1000 actinobacteria strains.</title>
        <authorList>
            <person name="Klenk H.-P."/>
        </authorList>
    </citation>
    <scope>NUCLEOTIDE SEQUENCE [LARGE SCALE GENOMIC DNA]</scope>
    <source>
        <strain evidence="6 7">DSM 44780</strain>
    </source>
</reference>
<dbReference type="Pfam" id="PF04539">
    <property type="entry name" value="Sigma70_r3"/>
    <property type="match status" value="1"/>
</dbReference>
<keyword evidence="4" id="KW-0804">Transcription</keyword>
<dbReference type="InterPro" id="IPR014284">
    <property type="entry name" value="RNA_pol_sigma-70_dom"/>
</dbReference>
<dbReference type="PROSITE" id="PS00715">
    <property type="entry name" value="SIGMA70_1"/>
    <property type="match status" value="1"/>
</dbReference>
<dbReference type="GO" id="GO:0016987">
    <property type="term" value="F:sigma factor activity"/>
    <property type="evidence" value="ECO:0007669"/>
    <property type="project" value="UniProtKB-KW"/>
</dbReference>
<dbReference type="NCBIfam" id="TIGR02980">
    <property type="entry name" value="SigBFG"/>
    <property type="match status" value="1"/>
</dbReference>
<keyword evidence="3" id="KW-0238">DNA-binding</keyword>
<dbReference type="SUPFAM" id="SSF88946">
    <property type="entry name" value="Sigma2 domain of RNA polymerase sigma factors"/>
    <property type="match status" value="1"/>
</dbReference>
<dbReference type="AlphaFoldDB" id="A0A8G1U908"/>
<evidence type="ECO:0000256" key="2">
    <source>
        <dbReference type="ARBA" id="ARBA00023082"/>
    </source>
</evidence>
<sequence>MRVPTDELLLIAPTEAASDQLGAPSAVPAPRAAAADIRLPGLDPELAGLLADPAHTTPADARELTRVLLRRLADLEEGTREFSYVRSTLIELNLTLVRFAIRRFGHSKEPYEDLLQVGSVGLIKAIDRFDPHLGVEFTTYAVPTIVGEIRRHFRDTTWSVHVPRRLQELRLDLAKAQDALAQTLDREPTVADLAEHLSISEEEVIEGLTAANAHTAGSLDLTSPGEGDGQQPAERLGRVDGRFALVENLVALKPLIAQLPERDREILAMRFGEDLTQSQIGARLGLSQMHVSRLLSRTLARLRTGLDATD</sequence>
<dbReference type="InterPro" id="IPR014322">
    <property type="entry name" value="RNA_pol_sigma-B/F/G"/>
</dbReference>
<gene>
    <name evidence="6" type="ORF">EDD39_7797</name>
</gene>
<name>A0A8G1U908_9ACTN</name>
<keyword evidence="1" id="KW-0805">Transcription regulation</keyword>
<dbReference type="InterPro" id="IPR013325">
    <property type="entry name" value="RNA_pol_sigma_r2"/>
</dbReference>
<evidence type="ECO:0000313" key="7">
    <source>
        <dbReference type="Proteomes" id="UP000267408"/>
    </source>
</evidence>
<dbReference type="GO" id="GO:0006352">
    <property type="term" value="P:DNA-templated transcription initiation"/>
    <property type="evidence" value="ECO:0007669"/>
    <property type="project" value="InterPro"/>
</dbReference>
<evidence type="ECO:0000256" key="3">
    <source>
        <dbReference type="ARBA" id="ARBA00023125"/>
    </source>
</evidence>
<keyword evidence="2" id="KW-0731">Sigma factor</keyword>
<dbReference type="EMBL" id="RJVJ01000005">
    <property type="protein sequence ID" value="ROR33974.1"/>
    <property type="molecule type" value="Genomic_DNA"/>
</dbReference>
<evidence type="ECO:0000313" key="6">
    <source>
        <dbReference type="EMBL" id="ROR33974.1"/>
    </source>
</evidence>
<dbReference type="RefSeq" id="WP_123564304.1">
    <property type="nucleotide sequence ID" value="NZ_RJVJ01000005.1"/>
</dbReference>
<comment type="caution">
    <text evidence="6">The sequence shown here is derived from an EMBL/GenBank/DDBJ whole genome shotgun (WGS) entry which is preliminary data.</text>
</comment>
<dbReference type="OrthoDB" id="9804285at2"/>
<proteinExistence type="predicted"/>
<dbReference type="Pfam" id="PF04542">
    <property type="entry name" value="Sigma70_r2"/>
    <property type="match status" value="1"/>
</dbReference>
<evidence type="ECO:0000256" key="1">
    <source>
        <dbReference type="ARBA" id="ARBA00023015"/>
    </source>
</evidence>
<dbReference type="InterPro" id="IPR013324">
    <property type="entry name" value="RNA_pol_sigma_r3/r4-like"/>
</dbReference>
<dbReference type="PRINTS" id="PR00046">
    <property type="entry name" value="SIGMA70FCT"/>
</dbReference>
<dbReference type="Gene3D" id="1.20.120.1810">
    <property type="match status" value="1"/>
</dbReference>
<evidence type="ECO:0000256" key="4">
    <source>
        <dbReference type="ARBA" id="ARBA00023163"/>
    </source>
</evidence>
<evidence type="ECO:0000259" key="5">
    <source>
        <dbReference type="PROSITE" id="PS00715"/>
    </source>
</evidence>
<accession>A0A8G1U908</accession>
<dbReference type="SUPFAM" id="SSF88659">
    <property type="entry name" value="Sigma3 and sigma4 domains of RNA polymerase sigma factors"/>
    <property type="match status" value="2"/>
</dbReference>
<dbReference type="InterPro" id="IPR007630">
    <property type="entry name" value="RNA_pol_sigma70_r4"/>
</dbReference>
<dbReference type="GO" id="GO:0003677">
    <property type="term" value="F:DNA binding"/>
    <property type="evidence" value="ECO:0007669"/>
    <property type="project" value="UniProtKB-KW"/>
</dbReference>
<organism evidence="6 7">
    <name type="scientific">Kitasatospora cineracea</name>
    <dbReference type="NCBI Taxonomy" id="88074"/>
    <lineage>
        <taxon>Bacteria</taxon>
        <taxon>Bacillati</taxon>
        <taxon>Actinomycetota</taxon>
        <taxon>Actinomycetes</taxon>
        <taxon>Kitasatosporales</taxon>
        <taxon>Streptomycetaceae</taxon>
        <taxon>Kitasatospora</taxon>
    </lineage>
</organism>
<feature type="domain" description="RNA polymerase sigma-70" evidence="5">
    <location>
        <begin position="113"/>
        <end position="126"/>
    </location>
</feature>
<dbReference type="Gene3D" id="1.10.10.10">
    <property type="entry name" value="Winged helix-like DNA-binding domain superfamily/Winged helix DNA-binding domain"/>
    <property type="match status" value="2"/>
</dbReference>
<dbReference type="Proteomes" id="UP000267408">
    <property type="component" value="Unassembled WGS sequence"/>
</dbReference>
<dbReference type="InterPro" id="IPR036388">
    <property type="entry name" value="WH-like_DNA-bd_sf"/>
</dbReference>
<dbReference type="CDD" id="cd06171">
    <property type="entry name" value="Sigma70_r4"/>
    <property type="match status" value="1"/>
</dbReference>
<dbReference type="InterPro" id="IPR007627">
    <property type="entry name" value="RNA_pol_sigma70_r2"/>
</dbReference>
<dbReference type="InterPro" id="IPR007624">
    <property type="entry name" value="RNA_pol_sigma70_r3"/>
</dbReference>
<dbReference type="PANTHER" id="PTHR30385:SF4">
    <property type="entry name" value="RNA POLYMERASE SIGMA-E FACTOR"/>
    <property type="match status" value="1"/>
</dbReference>
<dbReference type="NCBIfam" id="TIGR02937">
    <property type="entry name" value="sigma70-ECF"/>
    <property type="match status" value="1"/>
</dbReference>
<dbReference type="PANTHER" id="PTHR30385">
    <property type="entry name" value="SIGMA FACTOR F FLAGELLAR"/>
    <property type="match status" value="1"/>
</dbReference>